<evidence type="ECO:0000256" key="4">
    <source>
        <dbReference type="ARBA" id="ARBA00022842"/>
    </source>
</evidence>
<proteinExistence type="predicted"/>
<dbReference type="Pfam" id="PF00575">
    <property type="entry name" value="S1"/>
    <property type="match status" value="1"/>
</dbReference>
<dbReference type="CDD" id="cd04453">
    <property type="entry name" value="S1_RNase_E"/>
    <property type="match status" value="1"/>
</dbReference>
<accession>A0A520S4X4</accession>
<evidence type="ECO:0000313" key="8">
    <source>
        <dbReference type="Proteomes" id="UP000316199"/>
    </source>
</evidence>
<gene>
    <name evidence="7" type="ORF">EVA68_01420</name>
</gene>
<name>A0A520S4X4_9GAMM</name>
<evidence type="ECO:0000259" key="6">
    <source>
        <dbReference type="PROSITE" id="PS50126"/>
    </source>
</evidence>
<dbReference type="AlphaFoldDB" id="A0A520S4X4"/>
<evidence type="ECO:0000256" key="2">
    <source>
        <dbReference type="ARBA" id="ARBA00022723"/>
    </source>
</evidence>
<dbReference type="InterPro" id="IPR012340">
    <property type="entry name" value="NA-bd_OB-fold"/>
</dbReference>
<dbReference type="InterPro" id="IPR019307">
    <property type="entry name" value="RNA-bd_AU-1/RNase_E/G"/>
</dbReference>
<dbReference type="GO" id="GO:0005737">
    <property type="term" value="C:cytoplasm"/>
    <property type="evidence" value="ECO:0007669"/>
    <property type="project" value="TreeGrafter"/>
</dbReference>
<dbReference type="InterPro" id="IPR004659">
    <property type="entry name" value="RNase_E/G"/>
</dbReference>
<dbReference type="GO" id="GO:0046872">
    <property type="term" value="F:metal ion binding"/>
    <property type="evidence" value="ECO:0007669"/>
    <property type="project" value="UniProtKB-KW"/>
</dbReference>
<evidence type="ECO:0000256" key="1">
    <source>
        <dbReference type="ARBA" id="ARBA00001946"/>
    </source>
</evidence>
<dbReference type="PROSITE" id="PS50126">
    <property type="entry name" value="S1"/>
    <property type="match status" value="1"/>
</dbReference>
<sequence length="493" mass="55777">MVKVEEEIFINATQSGCRIAIAERGLLRDIFIERTHNPGTIGNIYKGKVTRVLPGMGGAFIDIGNERDAFIHTKDVLNSASVIFTKENLKYTRRPIFELLHEGQELLVQVTKEPSGNKSQSVTSNISLASRYLVYMPYSSQVVISQRIEDQKECERLKDAILLILENQDGFIVRTAAENVDIYDIHKDAKLLIDRWSKVLDKSKKAISPSQIYKDLPLPLRVVRDTVCDQTTRIRVDRQETMDSLEGFIAEFIPSKSKILELAVDEEPLFDLHKLEDQISSAIEQRVPLKSGGYLVIEQTEAMTTIDVNTGVFVGRKDHEETIFITNLEAASLIPWQLRLRNIGGVVVIDFIDMENEAYKEQVVRILKKGQQADRVKWNLSQISDFGLVELTRKRDGSSLISVMCEPCECCRGRGFVKTADTVCLEILNEIRRRAGRYKEACLITASELIVDELINSDPNRIDLLSKALGIEIRLRGEASYNQEQFDVIGISI</sequence>
<dbReference type="SUPFAM" id="SSF50249">
    <property type="entry name" value="Nucleic acid-binding proteins"/>
    <property type="match status" value="1"/>
</dbReference>
<dbReference type="Gene3D" id="3.40.1260.20">
    <property type="entry name" value="Ribonuclease E, catalytic domain"/>
    <property type="match status" value="1"/>
</dbReference>
<dbReference type="GO" id="GO:0016787">
    <property type="term" value="F:hydrolase activity"/>
    <property type="evidence" value="ECO:0007669"/>
    <property type="project" value="UniProtKB-KW"/>
</dbReference>
<dbReference type="Gene3D" id="2.40.50.140">
    <property type="entry name" value="Nucleic acid-binding proteins"/>
    <property type="match status" value="1"/>
</dbReference>
<comment type="cofactor">
    <cofactor evidence="1">
        <name>Mg(2+)</name>
        <dbReference type="ChEBI" id="CHEBI:18420"/>
    </cofactor>
</comment>
<dbReference type="GO" id="GO:0003723">
    <property type="term" value="F:RNA binding"/>
    <property type="evidence" value="ECO:0007669"/>
    <property type="project" value="UniProtKB-KW"/>
</dbReference>
<dbReference type="PANTHER" id="PTHR30001:SF0">
    <property type="entry name" value="RIBONUCLEASE G"/>
    <property type="match status" value="1"/>
</dbReference>
<protein>
    <submittedName>
        <fullName evidence="7">Rne/Rng family ribonuclease</fullName>
    </submittedName>
</protein>
<evidence type="ECO:0000256" key="3">
    <source>
        <dbReference type="ARBA" id="ARBA00022801"/>
    </source>
</evidence>
<comment type="caution">
    <text evidence="7">The sequence shown here is derived from an EMBL/GenBank/DDBJ whole genome shotgun (WGS) entry which is preliminary data.</text>
</comment>
<dbReference type="GO" id="GO:0006364">
    <property type="term" value="P:rRNA processing"/>
    <property type="evidence" value="ECO:0007669"/>
    <property type="project" value="TreeGrafter"/>
</dbReference>
<dbReference type="NCBIfam" id="TIGR00757">
    <property type="entry name" value="RNaseEG"/>
    <property type="match status" value="1"/>
</dbReference>
<evidence type="ECO:0000313" key="7">
    <source>
        <dbReference type="EMBL" id="RZO77535.1"/>
    </source>
</evidence>
<dbReference type="InterPro" id="IPR003029">
    <property type="entry name" value="S1_domain"/>
</dbReference>
<keyword evidence="5" id="KW-0694">RNA-binding</keyword>
<dbReference type="PANTHER" id="PTHR30001">
    <property type="entry name" value="RIBONUCLEASE"/>
    <property type="match status" value="1"/>
</dbReference>
<keyword evidence="2" id="KW-0479">Metal-binding</keyword>
<keyword evidence="3" id="KW-0378">Hydrolase</keyword>
<dbReference type="Pfam" id="PF10150">
    <property type="entry name" value="RNase_E_G"/>
    <property type="match status" value="1"/>
</dbReference>
<keyword evidence="4" id="KW-0460">Magnesium</keyword>
<feature type="domain" description="S1 motif" evidence="6">
    <location>
        <begin position="42"/>
        <end position="131"/>
    </location>
</feature>
<dbReference type="SMART" id="SM00316">
    <property type="entry name" value="S1"/>
    <property type="match status" value="1"/>
</dbReference>
<evidence type="ECO:0000256" key="5">
    <source>
        <dbReference type="ARBA" id="ARBA00022884"/>
    </source>
</evidence>
<organism evidence="7 8">
    <name type="scientific">OM182 bacterium</name>
    <dbReference type="NCBI Taxonomy" id="2510334"/>
    <lineage>
        <taxon>Bacteria</taxon>
        <taxon>Pseudomonadati</taxon>
        <taxon>Pseudomonadota</taxon>
        <taxon>Gammaproteobacteria</taxon>
        <taxon>OMG group</taxon>
        <taxon>OM182 clade</taxon>
    </lineage>
</organism>
<dbReference type="GO" id="GO:0004540">
    <property type="term" value="F:RNA nuclease activity"/>
    <property type="evidence" value="ECO:0007669"/>
    <property type="project" value="InterPro"/>
</dbReference>
<dbReference type="EMBL" id="SHAG01000002">
    <property type="protein sequence ID" value="RZO77535.1"/>
    <property type="molecule type" value="Genomic_DNA"/>
</dbReference>
<dbReference type="Proteomes" id="UP000316199">
    <property type="component" value="Unassembled WGS sequence"/>
</dbReference>
<reference evidence="7 8" key="1">
    <citation type="submission" date="2019-02" db="EMBL/GenBank/DDBJ databases">
        <title>Prokaryotic population dynamics and viral predation in marine succession experiment using metagenomics: the confinement effect.</title>
        <authorList>
            <person name="Haro-Moreno J.M."/>
            <person name="Rodriguez-Valera F."/>
            <person name="Lopez-Perez M."/>
        </authorList>
    </citation>
    <scope>NUCLEOTIDE SEQUENCE [LARGE SCALE GENOMIC DNA]</scope>
    <source>
        <strain evidence="7">MED-G157</strain>
    </source>
</reference>